<dbReference type="SUPFAM" id="SSF48425">
    <property type="entry name" value="Sec7 domain"/>
    <property type="match status" value="1"/>
</dbReference>
<feature type="domain" description="PH" evidence="2">
    <location>
        <begin position="208"/>
        <end position="321"/>
    </location>
</feature>
<dbReference type="PROSITE" id="PS50190">
    <property type="entry name" value="SEC7"/>
    <property type="match status" value="1"/>
</dbReference>
<feature type="compositionally biased region" description="Basic residues" evidence="1">
    <location>
        <begin position="510"/>
        <end position="520"/>
    </location>
</feature>
<feature type="compositionally biased region" description="Basic and acidic residues" evidence="1">
    <location>
        <begin position="404"/>
        <end position="420"/>
    </location>
</feature>
<dbReference type="EMBL" id="DS113757">
    <property type="protein sequence ID" value="EAX96469.1"/>
    <property type="molecule type" value="Genomic_DNA"/>
</dbReference>
<reference evidence="4" key="1">
    <citation type="submission" date="2006-10" db="EMBL/GenBank/DDBJ databases">
        <authorList>
            <person name="Amadeo P."/>
            <person name="Zhao Q."/>
            <person name="Wortman J."/>
            <person name="Fraser-Liggett C."/>
            <person name="Carlton J."/>
        </authorList>
    </citation>
    <scope>NUCLEOTIDE SEQUENCE</scope>
    <source>
        <strain evidence="4">G3</strain>
    </source>
</reference>
<dbReference type="CDD" id="cd00171">
    <property type="entry name" value="Sec7"/>
    <property type="match status" value="1"/>
</dbReference>
<evidence type="ECO:0000313" key="4">
    <source>
        <dbReference type="EMBL" id="EAX96469.1"/>
    </source>
</evidence>
<reference evidence="4" key="2">
    <citation type="journal article" date="2007" name="Science">
        <title>Draft genome sequence of the sexually transmitted pathogen Trichomonas vaginalis.</title>
        <authorList>
            <person name="Carlton J.M."/>
            <person name="Hirt R.P."/>
            <person name="Silva J.C."/>
            <person name="Delcher A.L."/>
            <person name="Schatz M."/>
            <person name="Zhao Q."/>
            <person name="Wortman J.R."/>
            <person name="Bidwell S.L."/>
            <person name="Alsmark U.C.M."/>
            <person name="Besteiro S."/>
            <person name="Sicheritz-Ponten T."/>
            <person name="Noel C.J."/>
            <person name="Dacks J.B."/>
            <person name="Foster P.G."/>
            <person name="Simillion C."/>
            <person name="Van de Peer Y."/>
            <person name="Miranda-Saavedra D."/>
            <person name="Barton G.J."/>
            <person name="Westrop G.D."/>
            <person name="Mueller S."/>
            <person name="Dessi D."/>
            <person name="Fiori P.L."/>
            <person name="Ren Q."/>
            <person name="Paulsen I."/>
            <person name="Zhang H."/>
            <person name="Bastida-Corcuera F.D."/>
            <person name="Simoes-Barbosa A."/>
            <person name="Brown M.T."/>
            <person name="Hayes R.D."/>
            <person name="Mukherjee M."/>
            <person name="Okumura C.Y."/>
            <person name="Schneider R."/>
            <person name="Smith A.J."/>
            <person name="Vanacova S."/>
            <person name="Villalvazo M."/>
            <person name="Haas B.J."/>
            <person name="Pertea M."/>
            <person name="Feldblyum T.V."/>
            <person name="Utterback T.R."/>
            <person name="Shu C.L."/>
            <person name="Osoegawa K."/>
            <person name="de Jong P.J."/>
            <person name="Hrdy I."/>
            <person name="Horvathova L."/>
            <person name="Zubacova Z."/>
            <person name="Dolezal P."/>
            <person name="Malik S.B."/>
            <person name="Logsdon J.M. Jr."/>
            <person name="Henze K."/>
            <person name="Gupta A."/>
            <person name="Wang C.C."/>
            <person name="Dunne R.L."/>
            <person name="Upcroft J.A."/>
            <person name="Upcroft P."/>
            <person name="White O."/>
            <person name="Salzberg S.L."/>
            <person name="Tang P."/>
            <person name="Chiu C.-H."/>
            <person name="Lee Y.-S."/>
            <person name="Embley T.M."/>
            <person name="Coombs G.H."/>
            <person name="Mottram J.C."/>
            <person name="Tachezy J."/>
            <person name="Fraser-Liggett C.M."/>
            <person name="Johnson P.J."/>
        </authorList>
    </citation>
    <scope>NUCLEOTIDE SEQUENCE [LARGE SCALE GENOMIC DNA]</scope>
    <source>
        <strain evidence="4">G3</strain>
    </source>
</reference>
<dbReference type="Gene3D" id="1.10.220.20">
    <property type="match status" value="1"/>
</dbReference>
<dbReference type="Pfam" id="PF00169">
    <property type="entry name" value="PH"/>
    <property type="match status" value="1"/>
</dbReference>
<dbReference type="RefSeq" id="XP_001309399.1">
    <property type="nucleotide sequence ID" value="XM_001309398.1"/>
</dbReference>
<feature type="compositionally biased region" description="Low complexity" evidence="1">
    <location>
        <begin position="528"/>
        <end position="540"/>
    </location>
</feature>
<dbReference type="CDD" id="cd00821">
    <property type="entry name" value="PH"/>
    <property type="match status" value="1"/>
</dbReference>
<dbReference type="InterPro" id="IPR001849">
    <property type="entry name" value="PH_domain"/>
</dbReference>
<feature type="compositionally biased region" description="Basic and acidic residues" evidence="1">
    <location>
        <begin position="437"/>
        <end position="457"/>
    </location>
</feature>
<dbReference type="GO" id="GO:0032012">
    <property type="term" value="P:regulation of ARF protein signal transduction"/>
    <property type="evidence" value="ECO:0007669"/>
    <property type="project" value="InterPro"/>
</dbReference>
<feature type="compositionally biased region" description="Basic and acidic residues" evidence="1">
    <location>
        <begin position="473"/>
        <end position="492"/>
    </location>
</feature>
<feature type="compositionally biased region" description="Low complexity" evidence="1">
    <location>
        <begin position="461"/>
        <end position="472"/>
    </location>
</feature>
<dbReference type="OrthoDB" id="430364at2759"/>
<dbReference type="STRING" id="5722.A2FF56"/>
<feature type="region of interest" description="Disordered" evidence="1">
    <location>
        <begin position="332"/>
        <end position="390"/>
    </location>
</feature>
<dbReference type="InParanoid" id="A2FF56"/>
<dbReference type="PANTHER" id="PTHR10663">
    <property type="entry name" value="GUANYL-NUCLEOTIDE EXCHANGE FACTOR"/>
    <property type="match status" value="1"/>
</dbReference>
<keyword evidence="5" id="KW-1185">Reference proteome</keyword>
<dbReference type="SMART" id="SM00233">
    <property type="entry name" value="PH"/>
    <property type="match status" value="1"/>
</dbReference>
<dbReference type="Proteomes" id="UP000001542">
    <property type="component" value="Unassembled WGS sequence"/>
</dbReference>
<dbReference type="VEuPathDB" id="TrichDB:TVAG_024800"/>
<dbReference type="InterPro" id="IPR023394">
    <property type="entry name" value="Sec7_C_sf"/>
</dbReference>
<proteinExistence type="predicted"/>
<dbReference type="GO" id="GO:0005085">
    <property type="term" value="F:guanyl-nucleotide exchange factor activity"/>
    <property type="evidence" value="ECO:0000318"/>
    <property type="project" value="GO_Central"/>
</dbReference>
<dbReference type="InterPro" id="IPR011993">
    <property type="entry name" value="PH-like_dom_sf"/>
</dbReference>
<dbReference type="SUPFAM" id="SSF50729">
    <property type="entry name" value="PH domain-like"/>
    <property type="match status" value="1"/>
</dbReference>
<feature type="domain" description="SEC7" evidence="3">
    <location>
        <begin position="18"/>
        <end position="192"/>
    </location>
</feature>
<dbReference type="SMART" id="SM00222">
    <property type="entry name" value="Sec7"/>
    <property type="match status" value="1"/>
</dbReference>
<dbReference type="InterPro" id="IPR000904">
    <property type="entry name" value="Sec7_dom"/>
</dbReference>
<dbReference type="PROSITE" id="PS50003">
    <property type="entry name" value="PH_DOMAIN"/>
    <property type="match status" value="1"/>
</dbReference>
<evidence type="ECO:0000259" key="2">
    <source>
        <dbReference type="PROSITE" id="PS50003"/>
    </source>
</evidence>
<evidence type="ECO:0000256" key="1">
    <source>
        <dbReference type="SAM" id="MobiDB-lite"/>
    </source>
</evidence>
<dbReference type="VEuPathDB" id="TrichDB:TVAGG3_0612990"/>
<dbReference type="Gene3D" id="2.30.29.30">
    <property type="entry name" value="Pleckstrin-homology domain (PH domain)/Phosphotyrosine-binding domain (PTB)"/>
    <property type="match status" value="1"/>
</dbReference>
<evidence type="ECO:0000259" key="3">
    <source>
        <dbReference type="PROSITE" id="PS50190"/>
    </source>
</evidence>
<organism evidence="4 5">
    <name type="scientific">Trichomonas vaginalis (strain ATCC PRA-98 / G3)</name>
    <dbReference type="NCBI Taxonomy" id="412133"/>
    <lineage>
        <taxon>Eukaryota</taxon>
        <taxon>Metamonada</taxon>
        <taxon>Parabasalia</taxon>
        <taxon>Trichomonadida</taxon>
        <taxon>Trichomonadidae</taxon>
        <taxon>Trichomonas</taxon>
    </lineage>
</organism>
<protein>
    <submittedName>
        <fullName evidence="4">Sec7 domain containing protein</fullName>
    </submittedName>
</protein>
<evidence type="ECO:0000313" key="5">
    <source>
        <dbReference type="Proteomes" id="UP000001542"/>
    </source>
</evidence>
<dbReference type="eggNOG" id="KOG0930">
    <property type="taxonomic scope" value="Eukaryota"/>
</dbReference>
<gene>
    <name evidence="4" type="ORF">TVAG_024800</name>
</gene>
<dbReference type="SMR" id="A2FF56"/>
<sequence>MTSKDNPVDQDLAEEDGLIEAVYRFNVNPKKNIGYLCEYKGLECNPKNIAHLMHTVPGLLGDQIGDYLARAGNEELLRAYFNELDLKKPFLDALRVSLNGSMFLPGESQMIERVVEQFSRCYMEQNPGIFPNEDAPIVISFALIMLNSDLHNPNVKSRMTGPQFVSNLRGALPTGIYTDDQLMQMYNNLHANPFHFQEKSNEFLALSAPKMRGELEKKSDKFFSFWSKHYFVLANSCLYYFKDNSVISKDKPLGMIQLVGVDIAEHNGTIILTGEAGSKLQYVKFKKNRPRKIDDTQRMYFRAPNAEMHTKWLRHIQHSRIIGGFTGAQLMPPSDLAMEPQEPAPKTLDLPKPAQLKPIGPSAKNIPTPKRSDSEYSSSTSKASSERIHIKKKNLLQDIMNEEKREQENQAKHEEEEKPEPAPAEQAPPVQLLVPPEEQKPDNTKNDQDAEETKPADVKGSSSSSSYTYSTSSKKEEKKPEPIPEEKPKQEQPEEQQIKIPHKDEVKTTKSPKKERKSHNKKNDESSESYSYSYYTYSFN</sequence>
<dbReference type="Pfam" id="PF01369">
    <property type="entry name" value="Sec7"/>
    <property type="match status" value="1"/>
</dbReference>
<dbReference type="AlphaFoldDB" id="A2FF56"/>
<feature type="region of interest" description="Disordered" evidence="1">
    <location>
        <begin position="404"/>
        <end position="540"/>
    </location>
</feature>
<dbReference type="KEGG" id="tva:4754248"/>
<dbReference type="InterPro" id="IPR035999">
    <property type="entry name" value="Sec7_dom_sf"/>
</dbReference>
<dbReference type="Gene3D" id="1.10.1000.11">
    <property type="entry name" value="Arf Nucleotide-binding Site Opener,domain 2"/>
    <property type="match status" value="1"/>
</dbReference>
<name>A2FF56_TRIV3</name>
<dbReference type="PANTHER" id="PTHR10663:SF395">
    <property type="entry name" value="SEC7 DOMAIN CONTAINING PROTEIN"/>
    <property type="match status" value="1"/>
</dbReference>
<accession>A2FF56</accession>